<evidence type="ECO:0000313" key="3">
    <source>
        <dbReference type="Proteomes" id="UP000479000"/>
    </source>
</evidence>
<dbReference type="Proteomes" id="UP000479000">
    <property type="component" value="Unassembled WGS sequence"/>
</dbReference>
<keyword evidence="3" id="KW-1185">Reference proteome</keyword>
<feature type="compositionally biased region" description="Pro residues" evidence="1">
    <location>
        <begin position="177"/>
        <end position="188"/>
    </location>
</feature>
<proteinExistence type="predicted"/>
<gene>
    <name evidence="2" type="ORF">NTEN_LOCUS21580</name>
</gene>
<organism evidence="2 3">
    <name type="scientific">Nesidiocoris tenuis</name>
    <dbReference type="NCBI Taxonomy" id="355587"/>
    <lineage>
        <taxon>Eukaryota</taxon>
        <taxon>Metazoa</taxon>
        <taxon>Ecdysozoa</taxon>
        <taxon>Arthropoda</taxon>
        <taxon>Hexapoda</taxon>
        <taxon>Insecta</taxon>
        <taxon>Pterygota</taxon>
        <taxon>Neoptera</taxon>
        <taxon>Paraneoptera</taxon>
        <taxon>Hemiptera</taxon>
        <taxon>Heteroptera</taxon>
        <taxon>Panheteroptera</taxon>
        <taxon>Cimicomorpha</taxon>
        <taxon>Miridae</taxon>
        <taxon>Dicyphina</taxon>
        <taxon>Nesidiocoris</taxon>
    </lineage>
</organism>
<dbReference type="EMBL" id="CADCXU010031661">
    <property type="protein sequence ID" value="CAB0017599.1"/>
    <property type="molecule type" value="Genomic_DNA"/>
</dbReference>
<accession>A0A6H5HKB7</accession>
<reference evidence="2 3" key="1">
    <citation type="submission" date="2020-02" db="EMBL/GenBank/DDBJ databases">
        <authorList>
            <person name="Ferguson B K."/>
        </authorList>
    </citation>
    <scope>NUCLEOTIDE SEQUENCE [LARGE SCALE GENOMIC DNA]</scope>
</reference>
<sequence>MAPLSDSVLHIHYSGENNTILNSQTQKTNRERKFSGRLSAEQSRFFPNQWCASKVQSRMIPALVTHSRARQDGNAASPDPNGGGVSFAPSPARRCHLPANSRFGRRETLPWQHHPPLAARPDFSENGVHPHRRIGPSPRSPPPPRRSAVAGSLRSSSDRVPPSGPLHVFRRGRPPPRVKLPPRPPAPVSRPRRPTTRPATCHVVFPFGSVPIAIGRKFGSAHPGCIRMTFLNNGIKTGASEHWASTWRLPSEHCEKPFVRDITRRSEGGQVSGPPLGVIASKVKLSRVRNGKRRSSAEGKGGNEWKRRGELAVLGNFVPRADFLPPSRRWGNTPKGAHTVRRRITPVPRKIIRDLSECSETQKSPNSIIAFLRSDVALELWWNQEPGDSLAEKICFINSIFVE</sequence>
<feature type="region of interest" description="Disordered" evidence="1">
    <location>
        <begin position="69"/>
        <end position="198"/>
    </location>
</feature>
<dbReference type="AlphaFoldDB" id="A0A6H5HKB7"/>
<protein>
    <submittedName>
        <fullName evidence="2">Uncharacterized protein</fullName>
    </submittedName>
</protein>
<evidence type="ECO:0000313" key="2">
    <source>
        <dbReference type="EMBL" id="CAB0017599.1"/>
    </source>
</evidence>
<name>A0A6H5HKB7_9HEMI</name>
<evidence type="ECO:0000256" key="1">
    <source>
        <dbReference type="SAM" id="MobiDB-lite"/>
    </source>
</evidence>